<dbReference type="Proteomes" id="UP000287247">
    <property type="component" value="Unassembled WGS sequence"/>
</dbReference>
<reference evidence="3" key="1">
    <citation type="submission" date="2017-05" db="EMBL/GenBank/DDBJ databases">
        <title>Physiological properties and genetic analysis related to exopolysaccharide production of fresh-water unicellular cyanobacterium Aphanothece sacrum, Suizenji Nori, that has been cultured as a food source in Japan.</title>
        <authorList>
            <person name="Kanesaki Y."/>
            <person name="Yoshikawa S."/>
            <person name="Ohki K."/>
        </authorList>
    </citation>
    <scope>NUCLEOTIDE SEQUENCE [LARGE SCALE GENOMIC DNA]</scope>
    <source>
        <strain evidence="3">FPU1</strain>
    </source>
</reference>
<evidence type="ECO:0000256" key="1">
    <source>
        <dbReference type="SAM" id="SignalP"/>
    </source>
</evidence>
<protein>
    <recommendedName>
        <fullName evidence="4">PEP-CTERM sorting domain-containing protein</fullName>
    </recommendedName>
</protein>
<evidence type="ECO:0008006" key="4">
    <source>
        <dbReference type="Google" id="ProtNLM"/>
    </source>
</evidence>
<feature type="chain" id="PRO_5019549831" description="PEP-CTERM sorting domain-containing protein" evidence="1">
    <location>
        <begin position="28"/>
        <end position="247"/>
    </location>
</feature>
<dbReference type="OrthoDB" id="7052168at2"/>
<accession>A0A401IC12</accession>
<keyword evidence="1" id="KW-0732">Signal</keyword>
<gene>
    <name evidence="2" type="ORF">AsFPU1_0150</name>
</gene>
<comment type="caution">
    <text evidence="2">The sequence shown here is derived from an EMBL/GenBank/DDBJ whole genome shotgun (WGS) entry which is preliminary data.</text>
</comment>
<dbReference type="EMBL" id="BDQK01000001">
    <property type="protein sequence ID" value="GBF78761.1"/>
    <property type="molecule type" value="Genomic_DNA"/>
</dbReference>
<proteinExistence type="predicted"/>
<evidence type="ECO:0000313" key="2">
    <source>
        <dbReference type="EMBL" id="GBF78761.1"/>
    </source>
</evidence>
<dbReference type="RefSeq" id="WP_124969724.1">
    <property type="nucleotide sequence ID" value="NZ_BDQK01000001.1"/>
</dbReference>
<name>A0A401IC12_APHSA</name>
<evidence type="ECO:0000313" key="3">
    <source>
        <dbReference type="Proteomes" id="UP000287247"/>
    </source>
</evidence>
<sequence length="247" mass="26604">MSIKSSTLAVSIIFGLSTVAFVSPSQAALINFNSWNQVGDVATPSLGQANISSNSLQNDDSPDPDSNFNFSNIPAIDSPNLESTLGLPTQSLHPDPVNFVFAFEGSGLENQYTFTEDTTLTFNWTFLTNDQTRNISGFDFDDYAFISLDGQIQTLASTNNSVSILIPSSTNFSREVSGNYLRTFSPGTYSIALGVVDVGSFDLTSALKINNAQLSSQQVPESNSLVGLLIPLGFLSARFLRQNKKNA</sequence>
<keyword evidence="3" id="KW-1185">Reference proteome</keyword>
<feature type="signal peptide" evidence="1">
    <location>
        <begin position="1"/>
        <end position="27"/>
    </location>
</feature>
<dbReference type="AlphaFoldDB" id="A0A401IC12"/>
<organism evidence="2 3">
    <name type="scientific">Aphanothece sacrum FPU1</name>
    <dbReference type="NCBI Taxonomy" id="1920663"/>
    <lineage>
        <taxon>Bacteria</taxon>
        <taxon>Bacillati</taxon>
        <taxon>Cyanobacteriota</taxon>
        <taxon>Cyanophyceae</taxon>
        <taxon>Oscillatoriophycideae</taxon>
        <taxon>Chroococcales</taxon>
        <taxon>Aphanothecaceae</taxon>
        <taxon>Aphanothece</taxon>
    </lineage>
</organism>